<feature type="transmembrane region" description="Helical" evidence="4">
    <location>
        <begin position="210"/>
        <end position="234"/>
    </location>
</feature>
<proteinExistence type="predicted"/>
<evidence type="ECO:0000259" key="6">
    <source>
        <dbReference type="PROSITE" id="PS50887"/>
    </source>
</evidence>
<dbReference type="Pfam" id="PF00990">
    <property type="entry name" value="GGDEF"/>
    <property type="match status" value="1"/>
</dbReference>
<dbReference type="InterPro" id="IPR043128">
    <property type="entry name" value="Rev_trsase/Diguanyl_cyclase"/>
</dbReference>
<feature type="transmembrane region" description="Helical" evidence="4">
    <location>
        <begin position="335"/>
        <end position="355"/>
    </location>
</feature>
<evidence type="ECO:0000256" key="3">
    <source>
        <dbReference type="ARBA" id="ARBA00034247"/>
    </source>
</evidence>
<dbReference type="GO" id="GO:1902201">
    <property type="term" value="P:negative regulation of bacterial-type flagellum-dependent cell motility"/>
    <property type="evidence" value="ECO:0007669"/>
    <property type="project" value="TreeGrafter"/>
</dbReference>
<feature type="signal peptide" evidence="5">
    <location>
        <begin position="1"/>
        <end position="26"/>
    </location>
</feature>
<evidence type="ECO:0000313" key="8">
    <source>
        <dbReference type="Proteomes" id="UP000434044"/>
    </source>
</evidence>
<feature type="transmembrane region" description="Helical" evidence="4">
    <location>
        <begin position="240"/>
        <end position="260"/>
    </location>
</feature>
<dbReference type="InterPro" id="IPR000160">
    <property type="entry name" value="GGDEF_dom"/>
</dbReference>
<organism evidence="7 8">
    <name type="scientific">Allochromatium palmeri</name>
    <dbReference type="NCBI Taxonomy" id="231048"/>
    <lineage>
        <taxon>Bacteria</taxon>
        <taxon>Pseudomonadati</taxon>
        <taxon>Pseudomonadota</taxon>
        <taxon>Gammaproteobacteria</taxon>
        <taxon>Chromatiales</taxon>
        <taxon>Chromatiaceae</taxon>
        <taxon>Allochromatium</taxon>
    </lineage>
</organism>
<accession>A0A6N8EE51</accession>
<dbReference type="EMBL" id="WNKT01000011">
    <property type="protein sequence ID" value="MTW20896.1"/>
    <property type="molecule type" value="Genomic_DNA"/>
</dbReference>
<dbReference type="OrthoDB" id="9803824at2"/>
<keyword evidence="8" id="KW-1185">Reference proteome</keyword>
<sequence>MPRRILNTLACIVLFWLGLAAGPVSAIDLDSGWEYRWGDSPFTAAGVPVWTLETPEQSADAWHAIGFPSNPPGRDGRENVWFRTVLPDGHWRDPVLYIFSVDLIVEVYVDGHKIYDYGQFDAHGKGHFEGWPWHMIALPEDSAGKPIYFRIFSNYMDIGLWGEVKLMERLELLRYILGNSIERLITSGFSLLIALLALVFALLRYEPRRFGAIALFALASGGMVLSGSQINLLLIDRALVWDYLGAGGYFLIPVAMALLLEDWLRPACSRLFKLIWRFHLLYLVGAIGLSAAGVVSLASTYPVFDALFALTLALLWTPVLRFWRRANSDQRAILSAYAIFSLLLLLDMAVAHSLLPWYQIPVAWGTLVFSMAIVTISLRHYSRTQDALKAMNRVLEERVCQRTAELEALATRETERARFLTLENRKRIEIEDLISALQDRRSLRESGPILGEALPRLCRPLGGAFYQFSTTEGVYQLKAHWGDPPPAVPSERIVSSQALDRREAPSELGQWCFEIGYQDPRQGEHILGCLWLHCPDDTPADHRLTWRRLIERGVERINLTLSTISLHETLSQLSYEDGLTGLKNRRFLDDALAREIDLAQRHNRPLSVLICDIDHFKHFNDTYGHEAGDTVIKTVAEHLTEVFRHTDIICRYGGEEFVIVLPGAPAEDGHQRAETLRTRVAALDLQHEGTTLGSITLSTGIASWPEMIADPSELLTRADQALYRAKQAGRNRVERAL</sequence>
<feature type="transmembrane region" description="Helical" evidence="4">
    <location>
        <begin position="306"/>
        <end position="323"/>
    </location>
</feature>
<evidence type="ECO:0000313" key="7">
    <source>
        <dbReference type="EMBL" id="MTW20896.1"/>
    </source>
</evidence>
<keyword evidence="4" id="KW-1133">Transmembrane helix</keyword>
<keyword evidence="5" id="KW-0732">Signal</keyword>
<evidence type="ECO:0000256" key="2">
    <source>
        <dbReference type="ARBA" id="ARBA00012528"/>
    </source>
</evidence>
<evidence type="ECO:0000256" key="5">
    <source>
        <dbReference type="SAM" id="SignalP"/>
    </source>
</evidence>
<comment type="caution">
    <text evidence="7">The sequence shown here is derived from an EMBL/GenBank/DDBJ whole genome shotgun (WGS) entry which is preliminary data.</text>
</comment>
<dbReference type="Proteomes" id="UP000434044">
    <property type="component" value="Unassembled WGS sequence"/>
</dbReference>
<evidence type="ECO:0000256" key="1">
    <source>
        <dbReference type="ARBA" id="ARBA00001946"/>
    </source>
</evidence>
<keyword evidence="4" id="KW-0472">Membrane</keyword>
<feature type="transmembrane region" description="Helical" evidence="4">
    <location>
        <begin position="184"/>
        <end position="203"/>
    </location>
</feature>
<feature type="chain" id="PRO_5027060818" description="diguanylate cyclase" evidence="5">
    <location>
        <begin position="27"/>
        <end position="737"/>
    </location>
</feature>
<feature type="transmembrane region" description="Helical" evidence="4">
    <location>
        <begin position="280"/>
        <end position="300"/>
    </location>
</feature>
<comment type="cofactor">
    <cofactor evidence="1">
        <name>Mg(2+)</name>
        <dbReference type="ChEBI" id="CHEBI:18420"/>
    </cofactor>
</comment>
<dbReference type="SUPFAM" id="SSF49785">
    <property type="entry name" value="Galactose-binding domain-like"/>
    <property type="match status" value="1"/>
</dbReference>
<evidence type="ECO:0000256" key="4">
    <source>
        <dbReference type="SAM" id="Phobius"/>
    </source>
</evidence>
<dbReference type="GO" id="GO:0005886">
    <property type="term" value="C:plasma membrane"/>
    <property type="evidence" value="ECO:0007669"/>
    <property type="project" value="TreeGrafter"/>
</dbReference>
<comment type="catalytic activity">
    <reaction evidence="3">
        <text>2 GTP = 3',3'-c-di-GMP + 2 diphosphate</text>
        <dbReference type="Rhea" id="RHEA:24898"/>
        <dbReference type="ChEBI" id="CHEBI:33019"/>
        <dbReference type="ChEBI" id="CHEBI:37565"/>
        <dbReference type="ChEBI" id="CHEBI:58805"/>
        <dbReference type="EC" id="2.7.7.65"/>
    </reaction>
</comment>
<gene>
    <name evidence="7" type="ORF">GJ668_07255</name>
</gene>
<dbReference type="AlphaFoldDB" id="A0A6N8EE51"/>
<protein>
    <recommendedName>
        <fullName evidence="2">diguanylate cyclase</fullName>
        <ecNumber evidence="2">2.7.7.65</ecNumber>
    </recommendedName>
</protein>
<dbReference type="CDD" id="cd01949">
    <property type="entry name" value="GGDEF"/>
    <property type="match status" value="1"/>
</dbReference>
<name>A0A6N8EE51_9GAMM</name>
<dbReference type="EC" id="2.7.7.65" evidence="2"/>
<feature type="domain" description="GGDEF" evidence="6">
    <location>
        <begin position="604"/>
        <end position="737"/>
    </location>
</feature>
<feature type="transmembrane region" description="Helical" evidence="4">
    <location>
        <begin position="361"/>
        <end position="381"/>
    </location>
</feature>
<dbReference type="GO" id="GO:0052621">
    <property type="term" value="F:diguanylate cyclase activity"/>
    <property type="evidence" value="ECO:0007669"/>
    <property type="project" value="UniProtKB-EC"/>
</dbReference>
<dbReference type="Gene3D" id="3.30.70.270">
    <property type="match status" value="1"/>
</dbReference>
<dbReference type="InterPro" id="IPR029787">
    <property type="entry name" value="Nucleotide_cyclase"/>
</dbReference>
<dbReference type="InterPro" id="IPR050469">
    <property type="entry name" value="Diguanylate_Cyclase"/>
</dbReference>
<dbReference type="SMART" id="SM00267">
    <property type="entry name" value="GGDEF"/>
    <property type="match status" value="1"/>
</dbReference>
<keyword evidence="4" id="KW-0812">Transmembrane</keyword>
<dbReference type="PANTHER" id="PTHR45138">
    <property type="entry name" value="REGULATORY COMPONENTS OF SENSORY TRANSDUCTION SYSTEM"/>
    <property type="match status" value="1"/>
</dbReference>
<dbReference type="InterPro" id="IPR008979">
    <property type="entry name" value="Galactose-bd-like_sf"/>
</dbReference>
<dbReference type="NCBIfam" id="TIGR00254">
    <property type="entry name" value="GGDEF"/>
    <property type="match status" value="1"/>
</dbReference>
<dbReference type="PANTHER" id="PTHR45138:SF9">
    <property type="entry name" value="DIGUANYLATE CYCLASE DGCM-RELATED"/>
    <property type="match status" value="1"/>
</dbReference>
<dbReference type="PROSITE" id="PS50887">
    <property type="entry name" value="GGDEF"/>
    <property type="match status" value="1"/>
</dbReference>
<reference evidence="7 8" key="1">
    <citation type="submission" date="2019-11" db="EMBL/GenBank/DDBJ databases">
        <title>Whole-genome sequence of the anaerobic purple sulfur bacterium Allochromatium palmeri DSM 15591.</title>
        <authorList>
            <person name="Kyndt J.A."/>
            <person name="Meyer T.E."/>
        </authorList>
    </citation>
    <scope>NUCLEOTIDE SEQUENCE [LARGE SCALE GENOMIC DNA]</scope>
    <source>
        <strain evidence="7 8">DSM 15591</strain>
    </source>
</reference>
<dbReference type="GO" id="GO:0043709">
    <property type="term" value="P:cell adhesion involved in single-species biofilm formation"/>
    <property type="evidence" value="ECO:0007669"/>
    <property type="project" value="TreeGrafter"/>
</dbReference>
<dbReference type="SUPFAM" id="SSF55073">
    <property type="entry name" value="Nucleotide cyclase"/>
    <property type="match status" value="1"/>
</dbReference>
<dbReference type="FunFam" id="3.30.70.270:FF:000001">
    <property type="entry name" value="Diguanylate cyclase domain protein"/>
    <property type="match status" value="1"/>
</dbReference>